<sequence length="139" mass="14801">MAAAAMVANSSPDPCFWPKVRKPSRAKTLTSPTSGLPRATCKRISSCAMRPTSVSEPGAVFMVAESAAPGRYESIKSYLAGADILSDGICVDLPHSIPRYMVYRNLKLARAEALDITGEWDDGNHVGLVGGTQSGHIEH</sequence>
<comment type="caution">
    <text evidence="1">The sequence shown here is derived from an EMBL/GenBank/DDBJ whole genome shotgun (WGS) entry which is preliminary data.</text>
</comment>
<evidence type="ECO:0000313" key="2">
    <source>
        <dbReference type="Proteomes" id="UP001480595"/>
    </source>
</evidence>
<protein>
    <submittedName>
        <fullName evidence="1">Uncharacterized protein</fullName>
    </submittedName>
</protein>
<reference evidence="1 2" key="1">
    <citation type="submission" date="2023-01" db="EMBL/GenBank/DDBJ databases">
        <title>Analysis of 21 Apiospora genomes using comparative genomics revels a genus with tremendous synthesis potential of carbohydrate active enzymes and secondary metabolites.</title>
        <authorList>
            <person name="Sorensen T."/>
        </authorList>
    </citation>
    <scope>NUCLEOTIDE SEQUENCE [LARGE SCALE GENOMIC DNA]</scope>
    <source>
        <strain evidence="1 2">CBS 135458</strain>
    </source>
</reference>
<keyword evidence="2" id="KW-1185">Reference proteome</keyword>
<accession>A0ABR1WUT1</accession>
<dbReference type="RefSeq" id="XP_066721452.1">
    <property type="nucleotide sequence ID" value="XM_066853311.1"/>
</dbReference>
<dbReference type="Proteomes" id="UP001480595">
    <property type="component" value="Unassembled WGS sequence"/>
</dbReference>
<proteinExistence type="predicted"/>
<dbReference type="EMBL" id="JAQQWL010000002">
    <property type="protein sequence ID" value="KAK8086928.1"/>
    <property type="molecule type" value="Genomic_DNA"/>
</dbReference>
<dbReference type="GeneID" id="92086374"/>
<name>A0ABR1WUT1_9PEZI</name>
<organism evidence="1 2">
    <name type="scientific">Apiospora phragmitis</name>
    <dbReference type="NCBI Taxonomy" id="2905665"/>
    <lineage>
        <taxon>Eukaryota</taxon>
        <taxon>Fungi</taxon>
        <taxon>Dikarya</taxon>
        <taxon>Ascomycota</taxon>
        <taxon>Pezizomycotina</taxon>
        <taxon>Sordariomycetes</taxon>
        <taxon>Xylariomycetidae</taxon>
        <taxon>Amphisphaeriales</taxon>
        <taxon>Apiosporaceae</taxon>
        <taxon>Apiospora</taxon>
    </lineage>
</organism>
<evidence type="ECO:0000313" key="1">
    <source>
        <dbReference type="EMBL" id="KAK8086928.1"/>
    </source>
</evidence>
<gene>
    <name evidence="1" type="ORF">PG994_001902</name>
</gene>